<name>A0ACB8BGR8_9AGAM</name>
<dbReference type="EMBL" id="MU266413">
    <property type="protein sequence ID" value="KAH7924899.1"/>
    <property type="molecule type" value="Genomic_DNA"/>
</dbReference>
<evidence type="ECO:0000313" key="1">
    <source>
        <dbReference type="EMBL" id="KAH7924899.1"/>
    </source>
</evidence>
<protein>
    <submittedName>
        <fullName evidence="1">Uncharacterized protein</fullName>
    </submittedName>
</protein>
<accession>A0ACB8BGR8</accession>
<proteinExistence type="predicted"/>
<comment type="caution">
    <text evidence="1">The sequence shown here is derived from an EMBL/GenBank/DDBJ whole genome shotgun (WGS) entry which is preliminary data.</text>
</comment>
<reference evidence="1" key="1">
    <citation type="journal article" date="2021" name="New Phytol.">
        <title>Evolutionary innovations through gain and loss of genes in the ectomycorrhizal Boletales.</title>
        <authorList>
            <person name="Wu G."/>
            <person name="Miyauchi S."/>
            <person name="Morin E."/>
            <person name="Kuo A."/>
            <person name="Drula E."/>
            <person name="Varga T."/>
            <person name="Kohler A."/>
            <person name="Feng B."/>
            <person name="Cao Y."/>
            <person name="Lipzen A."/>
            <person name="Daum C."/>
            <person name="Hundley H."/>
            <person name="Pangilinan J."/>
            <person name="Johnson J."/>
            <person name="Barry K."/>
            <person name="LaButti K."/>
            <person name="Ng V."/>
            <person name="Ahrendt S."/>
            <person name="Min B."/>
            <person name="Choi I.G."/>
            <person name="Park H."/>
            <person name="Plett J.M."/>
            <person name="Magnuson J."/>
            <person name="Spatafora J.W."/>
            <person name="Nagy L.G."/>
            <person name="Henrissat B."/>
            <person name="Grigoriev I.V."/>
            <person name="Yang Z.L."/>
            <person name="Xu J."/>
            <person name="Martin F.M."/>
        </authorList>
    </citation>
    <scope>NUCLEOTIDE SEQUENCE</scope>
    <source>
        <strain evidence="1">KUC20120723A-06</strain>
    </source>
</reference>
<dbReference type="Proteomes" id="UP000790709">
    <property type="component" value="Unassembled WGS sequence"/>
</dbReference>
<organism evidence="1 2">
    <name type="scientific">Leucogyrophana mollusca</name>
    <dbReference type="NCBI Taxonomy" id="85980"/>
    <lineage>
        <taxon>Eukaryota</taxon>
        <taxon>Fungi</taxon>
        <taxon>Dikarya</taxon>
        <taxon>Basidiomycota</taxon>
        <taxon>Agaricomycotina</taxon>
        <taxon>Agaricomycetes</taxon>
        <taxon>Agaricomycetidae</taxon>
        <taxon>Boletales</taxon>
        <taxon>Boletales incertae sedis</taxon>
        <taxon>Leucogyrophana</taxon>
    </lineage>
</organism>
<feature type="non-terminal residue" evidence="1">
    <location>
        <position position="183"/>
    </location>
</feature>
<sequence>MVPHLSWFEPGTYKPLSPPRPVSFGDESTVSAIRTGTVVLRTSLGNKDFDIALSNVLLIPSFTIALVSVHKLSRAGLSTIFQANSDVCEIRKHKSCILTALHKRGLYHAKATPKVSPESALATVDGITHLTRTPEFCEPCVLGKLRKLPFKLTGGNRAKRPIQVVHTDVGGPVTPSSREGFPY</sequence>
<gene>
    <name evidence="1" type="ORF">BV22DRAFT_976720</name>
</gene>
<keyword evidence="2" id="KW-1185">Reference proteome</keyword>
<evidence type="ECO:0000313" key="2">
    <source>
        <dbReference type="Proteomes" id="UP000790709"/>
    </source>
</evidence>